<dbReference type="Proteomes" id="UP000323506">
    <property type="component" value="Chromosome D08"/>
</dbReference>
<keyword evidence="3" id="KW-1185">Reference proteome</keyword>
<sequence>MVYPKLSYNSTISRLGGGGSISINHEVCASYKFFCCRHRYNVEIVCLSKGFIYWLYIYRIGSMLNILGLLYLISFQYA</sequence>
<organism evidence="2 3">
    <name type="scientific">Gossypium darwinii</name>
    <name type="common">Darwin's cotton</name>
    <name type="synonym">Gossypium barbadense var. darwinii</name>
    <dbReference type="NCBI Taxonomy" id="34276"/>
    <lineage>
        <taxon>Eukaryota</taxon>
        <taxon>Viridiplantae</taxon>
        <taxon>Streptophyta</taxon>
        <taxon>Embryophyta</taxon>
        <taxon>Tracheophyta</taxon>
        <taxon>Spermatophyta</taxon>
        <taxon>Magnoliopsida</taxon>
        <taxon>eudicotyledons</taxon>
        <taxon>Gunneridae</taxon>
        <taxon>Pentapetalae</taxon>
        <taxon>rosids</taxon>
        <taxon>malvids</taxon>
        <taxon>Malvales</taxon>
        <taxon>Malvaceae</taxon>
        <taxon>Malvoideae</taxon>
        <taxon>Gossypium</taxon>
    </lineage>
</organism>
<reference evidence="2 3" key="1">
    <citation type="submission" date="2019-06" db="EMBL/GenBank/DDBJ databases">
        <title>WGS assembly of Gossypium darwinii.</title>
        <authorList>
            <person name="Chen Z.J."/>
            <person name="Sreedasyam A."/>
            <person name="Ando A."/>
            <person name="Song Q."/>
            <person name="De L."/>
            <person name="Hulse-Kemp A."/>
            <person name="Ding M."/>
            <person name="Ye W."/>
            <person name="Kirkbride R."/>
            <person name="Jenkins J."/>
            <person name="Plott C."/>
            <person name="Lovell J."/>
            <person name="Lin Y.-M."/>
            <person name="Vaughn R."/>
            <person name="Liu B."/>
            <person name="Li W."/>
            <person name="Simpson S."/>
            <person name="Scheffler B."/>
            <person name="Saski C."/>
            <person name="Grover C."/>
            <person name="Hu G."/>
            <person name="Conover J."/>
            <person name="Carlson J."/>
            <person name="Shu S."/>
            <person name="Boston L."/>
            <person name="Williams M."/>
            <person name="Peterson D."/>
            <person name="Mcgee K."/>
            <person name="Jones D."/>
            <person name="Wendel J."/>
            <person name="Stelly D."/>
            <person name="Grimwood J."/>
            <person name="Schmutz J."/>
        </authorList>
    </citation>
    <scope>NUCLEOTIDE SEQUENCE [LARGE SCALE GENOMIC DNA]</scope>
    <source>
        <strain evidence="2">1808015.09</strain>
    </source>
</reference>
<feature type="transmembrane region" description="Helical" evidence="1">
    <location>
        <begin position="51"/>
        <end position="73"/>
    </location>
</feature>
<dbReference type="EMBL" id="CM017708">
    <property type="protein sequence ID" value="TYG56136.1"/>
    <property type="molecule type" value="Genomic_DNA"/>
</dbReference>
<protein>
    <submittedName>
        <fullName evidence="2">Uncharacterized protein</fullName>
    </submittedName>
</protein>
<dbReference type="AlphaFoldDB" id="A0A5D2BKQ5"/>
<keyword evidence="1" id="KW-1133">Transmembrane helix</keyword>
<name>A0A5D2BKQ5_GOSDA</name>
<proteinExistence type="predicted"/>
<keyword evidence="1" id="KW-0812">Transmembrane</keyword>
<evidence type="ECO:0000256" key="1">
    <source>
        <dbReference type="SAM" id="Phobius"/>
    </source>
</evidence>
<evidence type="ECO:0000313" key="2">
    <source>
        <dbReference type="EMBL" id="TYG56136.1"/>
    </source>
</evidence>
<evidence type="ECO:0000313" key="3">
    <source>
        <dbReference type="Proteomes" id="UP000323506"/>
    </source>
</evidence>
<gene>
    <name evidence="2" type="ORF">ES288_D08G039300v1</name>
</gene>
<keyword evidence="1" id="KW-0472">Membrane</keyword>
<accession>A0A5D2BKQ5</accession>